<reference evidence="1 2" key="1">
    <citation type="submission" date="2021-07" db="EMBL/GenBank/DDBJ databases">
        <title>The Aristolochia fimbriata genome: insights into angiosperm evolution, floral development and chemical biosynthesis.</title>
        <authorList>
            <person name="Jiao Y."/>
        </authorList>
    </citation>
    <scope>NUCLEOTIDE SEQUENCE [LARGE SCALE GENOMIC DNA]</scope>
    <source>
        <strain evidence="1">IBCAS-2021</strain>
        <tissue evidence="1">Leaf</tissue>
    </source>
</reference>
<protein>
    <submittedName>
        <fullName evidence="1">Uncharacterized protein</fullName>
    </submittedName>
</protein>
<proteinExistence type="predicted"/>
<comment type="caution">
    <text evidence="1">The sequence shown here is derived from an EMBL/GenBank/DDBJ whole genome shotgun (WGS) entry which is preliminary data.</text>
</comment>
<gene>
    <name evidence="1" type="ORF">H6P81_002447</name>
</gene>
<evidence type="ECO:0000313" key="1">
    <source>
        <dbReference type="EMBL" id="KAG9457939.1"/>
    </source>
</evidence>
<dbReference type="Proteomes" id="UP000825729">
    <property type="component" value="Unassembled WGS sequence"/>
</dbReference>
<organism evidence="1 2">
    <name type="scientific">Aristolochia fimbriata</name>
    <name type="common">White veined hardy Dutchman's pipe vine</name>
    <dbReference type="NCBI Taxonomy" id="158543"/>
    <lineage>
        <taxon>Eukaryota</taxon>
        <taxon>Viridiplantae</taxon>
        <taxon>Streptophyta</taxon>
        <taxon>Embryophyta</taxon>
        <taxon>Tracheophyta</taxon>
        <taxon>Spermatophyta</taxon>
        <taxon>Magnoliopsida</taxon>
        <taxon>Magnoliidae</taxon>
        <taxon>Piperales</taxon>
        <taxon>Aristolochiaceae</taxon>
        <taxon>Aristolochia</taxon>
    </lineage>
</organism>
<accession>A0AAV7FBG5</accession>
<name>A0AAV7FBG5_ARIFI</name>
<dbReference type="EMBL" id="JAINDJ010000002">
    <property type="protein sequence ID" value="KAG9457939.1"/>
    <property type="molecule type" value="Genomic_DNA"/>
</dbReference>
<evidence type="ECO:0000313" key="2">
    <source>
        <dbReference type="Proteomes" id="UP000825729"/>
    </source>
</evidence>
<sequence>MDPEPHSTLSIHWRARDVGVYGKADTRNITTLAKQHLTLECPDPKRFIWLLWIKGWSRGGPHFLSSSRSTAYIRIFIPIWTCLFDAGSGTKGMRMIIDGRIDGYRMMEWSEYIDPTYRTSKGGSATGFGLPRRRRHLSSVQLPGPSLITPIGEENQK</sequence>
<dbReference type="AlphaFoldDB" id="A0AAV7FBG5"/>
<keyword evidence="2" id="KW-1185">Reference proteome</keyword>